<dbReference type="Proteomes" id="UP000254575">
    <property type="component" value="Unassembled WGS sequence"/>
</dbReference>
<accession>A0A380N3P6</accession>
<evidence type="ECO:0000313" key="2">
    <source>
        <dbReference type="Proteomes" id="UP000254575"/>
    </source>
</evidence>
<protein>
    <submittedName>
        <fullName evidence="1">Uncharacterized protein</fullName>
    </submittedName>
</protein>
<evidence type="ECO:0000313" key="1">
    <source>
        <dbReference type="EMBL" id="SUO98541.1"/>
    </source>
</evidence>
<dbReference type="AlphaFoldDB" id="A0A380N3P6"/>
<name>A0A380N3P6_9GAMM</name>
<gene>
    <name evidence="1" type="ORF">NCTC10717_02296</name>
</gene>
<dbReference type="RefSeq" id="WP_115219352.1">
    <property type="nucleotide sequence ID" value="NZ_UHIA01000004.1"/>
</dbReference>
<keyword evidence="2" id="KW-1185">Reference proteome</keyword>
<dbReference type="OrthoDB" id="9816400at2"/>
<reference evidence="1 2" key="1">
    <citation type="submission" date="2018-06" db="EMBL/GenBank/DDBJ databases">
        <authorList>
            <consortium name="Pathogen Informatics"/>
            <person name="Doyle S."/>
        </authorList>
    </citation>
    <scope>NUCLEOTIDE SEQUENCE [LARGE SCALE GENOMIC DNA]</scope>
    <source>
        <strain evidence="1 2">NCTC10717</strain>
    </source>
</reference>
<organism evidence="1 2">
    <name type="scientific">Suttonella indologenes</name>
    <dbReference type="NCBI Taxonomy" id="13276"/>
    <lineage>
        <taxon>Bacteria</taxon>
        <taxon>Pseudomonadati</taxon>
        <taxon>Pseudomonadota</taxon>
        <taxon>Gammaproteobacteria</taxon>
        <taxon>Cardiobacteriales</taxon>
        <taxon>Cardiobacteriaceae</taxon>
        <taxon>Suttonella</taxon>
    </lineage>
</organism>
<proteinExistence type="predicted"/>
<sequence>MSLCPEFQQASGALQQGGKTGVLLNVFTDKTYGSAPMYGELPYQYYKSKYGYDLGQQRIWIKDNIKYIVPNNIPSIGEIFNGIR</sequence>
<dbReference type="EMBL" id="UHIA01000004">
    <property type="protein sequence ID" value="SUO98541.1"/>
    <property type="molecule type" value="Genomic_DNA"/>
</dbReference>